<name>A0ACC0J3B7_9ERIC</name>
<sequence length="334" mass="37982">MMAFCQLLEGQVELDSIGYVLVKEGSAKTSVESVFAARDVQVHYVSLTLLLMHFKMDAFTYFGTDTPSIQNHEWRQAITATGSGCIAALSVERYLTSNNLLVEFHKPTTEEVKKELTDRDGFDRVQAEKLEQAENQLSHSHFAPLIAPSQKKKEEESQLAEITRDSAKITVEQVHGLMSQVIKAILFNSVHQLNRPHTELSGPKLMMRATTTSLCDQKSHGKLTRPLVDFLHVLSFAPRDFNFIEHTSNTSWKEYQRIVEVIVDPGLYLASKGRMFTGNKKRTLPNAYRFFTGTLLVQCGDVEFEKKIDEKIDQFIDRVEKHPSKKIDEKIGQF</sequence>
<gene>
    <name evidence="1" type="ORF">LOK49_LG01G02840</name>
</gene>
<protein>
    <submittedName>
        <fullName evidence="1">NADPH-dependent thioredoxin reductase 3</fullName>
    </submittedName>
</protein>
<evidence type="ECO:0000313" key="2">
    <source>
        <dbReference type="Proteomes" id="UP001060215"/>
    </source>
</evidence>
<accession>A0ACC0J3B7</accession>
<comment type="caution">
    <text evidence="1">The sequence shown here is derived from an EMBL/GenBank/DDBJ whole genome shotgun (WGS) entry which is preliminary data.</text>
</comment>
<evidence type="ECO:0000313" key="1">
    <source>
        <dbReference type="EMBL" id="KAI8032687.1"/>
    </source>
</evidence>
<proteinExistence type="predicted"/>
<reference evidence="1 2" key="1">
    <citation type="journal article" date="2022" name="Plant J.">
        <title>Chromosome-level genome of Camellia lanceoleosa provides a valuable resource for understanding genome evolution and self-incompatibility.</title>
        <authorList>
            <person name="Gong W."/>
            <person name="Xiao S."/>
            <person name="Wang L."/>
            <person name="Liao Z."/>
            <person name="Chang Y."/>
            <person name="Mo W."/>
            <person name="Hu G."/>
            <person name="Li W."/>
            <person name="Zhao G."/>
            <person name="Zhu H."/>
            <person name="Hu X."/>
            <person name="Ji K."/>
            <person name="Xiang X."/>
            <person name="Song Q."/>
            <person name="Yuan D."/>
            <person name="Jin S."/>
            <person name="Zhang L."/>
        </authorList>
    </citation>
    <scope>NUCLEOTIDE SEQUENCE [LARGE SCALE GENOMIC DNA]</scope>
    <source>
        <strain evidence="1">SQ_2022a</strain>
    </source>
</reference>
<keyword evidence="2" id="KW-1185">Reference proteome</keyword>
<organism evidence="1 2">
    <name type="scientific">Camellia lanceoleosa</name>
    <dbReference type="NCBI Taxonomy" id="1840588"/>
    <lineage>
        <taxon>Eukaryota</taxon>
        <taxon>Viridiplantae</taxon>
        <taxon>Streptophyta</taxon>
        <taxon>Embryophyta</taxon>
        <taxon>Tracheophyta</taxon>
        <taxon>Spermatophyta</taxon>
        <taxon>Magnoliopsida</taxon>
        <taxon>eudicotyledons</taxon>
        <taxon>Gunneridae</taxon>
        <taxon>Pentapetalae</taxon>
        <taxon>asterids</taxon>
        <taxon>Ericales</taxon>
        <taxon>Theaceae</taxon>
        <taxon>Camellia</taxon>
    </lineage>
</organism>
<dbReference type="Proteomes" id="UP001060215">
    <property type="component" value="Chromosome 1"/>
</dbReference>
<dbReference type="EMBL" id="CM045758">
    <property type="protein sequence ID" value="KAI8032687.1"/>
    <property type="molecule type" value="Genomic_DNA"/>
</dbReference>